<reference evidence="1 3" key="2">
    <citation type="journal article" date="2014" name="BMC Genomics">
        <title>An improved genome release (version Mt4.0) for the model legume Medicago truncatula.</title>
        <authorList>
            <person name="Tang H."/>
            <person name="Krishnakumar V."/>
            <person name="Bidwell S."/>
            <person name="Rosen B."/>
            <person name="Chan A."/>
            <person name="Zhou S."/>
            <person name="Gentzbittel L."/>
            <person name="Childs K.L."/>
            <person name="Yandell M."/>
            <person name="Gundlach H."/>
            <person name="Mayer K.F."/>
            <person name="Schwartz D.C."/>
            <person name="Town C.D."/>
        </authorList>
    </citation>
    <scope>GENOME REANNOTATION</scope>
    <source>
        <strain evidence="1">A17</strain>
        <strain evidence="2 3">cv. Jemalong A17</strain>
    </source>
</reference>
<sequence length="70" mass="8039">MVLEYNSQKPFLSSSSNCVSPKLNDVNDSRSLVFFTCWKPLSTSNGFGVQLTETISTSKWFWHNFIQNML</sequence>
<dbReference type="EnsemblPlants" id="KEH23124">
    <property type="protein sequence ID" value="KEH23124"/>
    <property type="gene ID" value="MTR_7g066790"/>
</dbReference>
<evidence type="ECO:0000313" key="3">
    <source>
        <dbReference type="Proteomes" id="UP000002051"/>
    </source>
</evidence>
<protein>
    <submittedName>
        <fullName evidence="1 2">Uncharacterized protein</fullName>
    </submittedName>
</protein>
<gene>
    <name evidence="1" type="ordered locus">MTR_7g066790</name>
</gene>
<dbReference type="HOGENOM" id="CLU_2761657_0_0_1"/>
<proteinExistence type="predicted"/>
<accession>A0A072U010</accession>
<dbReference type="AlphaFoldDB" id="A0A072U010"/>
<keyword evidence="3" id="KW-1185">Reference proteome</keyword>
<dbReference type="Proteomes" id="UP000002051">
    <property type="component" value="Unassembled WGS sequence"/>
</dbReference>
<name>A0A072U010_MEDTR</name>
<evidence type="ECO:0000313" key="2">
    <source>
        <dbReference type="EnsemblPlants" id="KEH23124"/>
    </source>
</evidence>
<organism evidence="1 3">
    <name type="scientific">Medicago truncatula</name>
    <name type="common">Barrel medic</name>
    <name type="synonym">Medicago tribuloides</name>
    <dbReference type="NCBI Taxonomy" id="3880"/>
    <lineage>
        <taxon>Eukaryota</taxon>
        <taxon>Viridiplantae</taxon>
        <taxon>Streptophyta</taxon>
        <taxon>Embryophyta</taxon>
        <taxon>Tracheophyta</taxon>
        <taxon>Spermatophyta</taxon>
        <taxon>Magnoliopsida</taxon>
        <taxon>eudicotyledons</taxon>
        <taxon>Gunneridae</taxon>
        <taxon>Pentapetalae</taxon>
        <taxon>rosids</taxon>
        <taxon>fabids</taxon>
        <taxon>Fabales</taxon>
        <taxon>Fabaceae</taxon>
        <taxon>Papilionoideae</taxon>
        <taxon>50 kb inversion clade</taxon>
        <taxon>NPAAA clade</taxon>
        <taxon>Hologalegina</taxon>
        <taxon>IRL clade</taxon>
        <taxon>Trifolieae</taxon>
        <taxon>Medicago</taxon>
    </lineage>
</organism>
<reference evidence="2" key="3">
    <citation type="submission" date="2015-04" db="UniProtKB">
        <authorList>
            <consortium name="EnsemblPlants"/>
        </authorList>
    </citation>
    <scope>IDENTIFICATION</scope>
    <source>
        <strain evidence="2">cv. Jemalong A17</strain>
    </source>
</reference>
<dbReference type="PaxDb" id="3880-AES79572"/>
<reference evidence="1 3" key="1">
    <citation type="journal article" date="2011" name="Nature">
        <title>The Medicago genome provides insight into the evolution of rhizobial symbioses.</title>
        <authorList>
            <person name="Young N.D."/>
            <person name="Debelle F."/>
            <person name="Oldroyd G.E."/>
            <person name="Geurts R."/>
            <person name="Cannon S.B."/>
            <person name="Udvardi M.K."/>
            <person name="Benedito V.A."/>
            <person name="Mayer K.F."/>
            <person name="Gouzy J."/>
            <person name="Schoof H."/>
            <person name="Van de Peer Y."/>
            <person name="Proost S."/>
            <person name="Cook D.R."/>
            <person name="Meyers B.C."/>
            <person name="Spannagl M."/>
            <person name="Cheung F."/>
            <person name="De Mita S."/>
            <person name="Krishnakumar V."/>
            <person name="Gundlach H."/>
            <person name="Zhou S."/>
            <person name="Mudge J."/>
            <person name="Bharti A.K."/>
            <person name="Murray J.D."/>
            <person name="Naoumkina M.A."/>
            <person name="Rosen B."/>
            <person name="Silverstein K.A."/>
            <person name="Tang H."/>
            <person name="Rombauts S."/>
            <person name="Zhao P.X."/>
            <person name="Zhou P."/>
            <person name="Barbe V."/>
            <person name="Bardou P."/>
            <person name="Bechner M."/>
            <person name="Bellec A."/>
            <person name="Berger A."/>
            <person name="Berges H."/>
            <person name="Bidwell S."/>
            <person name="Bisseling T."/>
            <person name="Choisne N."/>
            <person name="Couloux A."/>
            <person name="Denny R."/>
            <person name="Deshpande S."/>
            <person name="Dai X."/>
            <person name="Doyle J.J."/>
            <person name="Dudez A.M."/>
            <person name="Farmer A.D."/>
            <person name="Fouteau S."/>
            <person name="Franken C."/>
            <person name="Gibelin C."/>
            <person name="Gish J."/>
            <person name="Goldstein S."/>
            <person name="Gonzalez A.J."/>
            <person name="Green P.J."/>
            <person name="Hallab A."/>
            <person name="Hartog M."/>
            <person name="Hua A."/>
            <person name="Humphray S.J."/>
            <person name="Jeong D.H."/>
            <person name="Jing Y."/>
            <person name="Jocker A."/>
            <person name="Kenton S.M."/>
            <person name="Kim D.J."/>
            <person name="Klee K."/>
            <person name="Lai H."/>
            <person name="Lang C."/>
            <person name="Lin S."/>
            <person name="Macmil S.L."/>
            <person name="Magdelenat G."/>
            <person name="Matthews L."/>
            <person name="McCorrison J."/>
            <person name="Monaghan E.L."/>
            <person name="Mun J.H."/>
            <person name="Najar F.Z."/>
            <person name="Nicholson C."/>
            <person name="Noirot C."/>
            <person name="O'Bleness M."/>
            <person name="Paule C.R."/>
            <person name="Poulain J."/>
            <person name="Prion F."/>
            <person name="Qin B."/>
            <person name="Qu C."/>
            <person name="Retzel E.F."/>
            <person name="Riddle C."/>
            <person name="Sallet E."/>
            <person name="Samain S."/>
            <person name="Samson N."/>
            <person name="Sanders I."/>
            <person name="Saurat O."/>
            <person name="Scarpelli C."/>
            <person name="Schiex T."/>
            <person name="Segurens B."/>
            <person name="Severin A.J."/>
            <person name="Sherrier D.J."/>
            <person name="Shi R."/>
            <person name="Sims S."/>
            <person name="Singer S.R."/>
            <person name="Sinharoy S."/>
            <person name="Sterck L."/>
            <person name="Viollet A."/>
            <person name="Wang B.B."/>
            <person name="Wang K."/>
            <person name="Wang M."/>
            <person name="Wang X."/>
            <person name="Warfsmann J."/>
            <person name="Weissenbach J."/>
            <person name="White D.D."/>
            <person name="White J.D."/>
            <person name="Wiley G.B."/>
            <person name="Wincker P."/>
            <person name="Xing Y."/>
            <person name="Yang L."/>
            <person name="Yao Z."/>
            <person name="Ying F."/>
            <person name="Zhai J."/>
            <person name="Zhou L."/>
            <person name="Zuber A."/>
            <person name="Denarie J."/>
            <person name="Dixon R.A."/>
            <person name="May G.D."/>
            <person name="Schwartz D.C."/>
            <person name="Rogers J."/>
            <person name="Quetier F."/>
            <person name="Town C.D."/>
            <person name="Roe B.A."/>
        </authorList>
    </citation>
    <scope>NUCLEOTIDE SEQUENCE [LARGE SCALE GENOMIC DNA]</scope>
    <source>
        <strain evidence="1">A17</strain>
        <strain evidence="2 3">cv. Jemalong A17</strain>
    </source>
</reference>
<dbReference type="EMBL" id="CM001223">
    <property type="protein sequence ID" value="KEH23124.1"/>
    <property type="molecule type" value="Genomic_DNA"/>
</dbReference>
<evidence type="ECO:0000313" key="1">
    <source>
        <dbReference type="EMBL" id="KEH23124.1"/>
    </source>
</evidence>